<dbReference type="InterPro" id="IPR032682">
    <property type="entry name" value="Cnd1_C"/>
</dbReference>
<gene>
    <name evidence="7" type="ORF">PENTCL1PPCAC_25971</name>
</gene>
<protein>
    <recommendedName>
        <fullName evidence="6">Condensin complex subunit 1 C-terminal domain-containing protein</fullName>
    </recommendedName>
</protein>
<evidence type="ECO:0000256" key="2">
    <source>
        <dbReference type="ARBA" id="ARBA00022448"/>
    </source>
</evidence>
<dbReference type="GO" id="GO:0006606">
    <property type="term" value="P:protein import into nucleus"/>
    <property type="evidence" value="ECO:0007669"/>
    <property type="project" value="InterPro"/>
</dbReference>
<evidence type="ECO:0000313" key="7">
    <source>
        <dbReference type="EMBL" id="GMT03797.1"/>
    </source>
</evidence>
<proteinExistence type="predicted"/>
<feature type="non-terminal residue" evidence="7">
    <location>
        <position position="284"/>
    </location>
</feature>
<sequence>MTEPLSSAPNLLNGLRPHLEALINLFFRVARYHTKFPYHGFEHVSDARKAILKLCENFNATMPPHLIPGIISNVVLIMTTGMEEMPVWLAERSEKMAKNELSYYSMVDYLEYVVWALGREMVAPYLILISKELLNGDWRERSAALASLSVYGECECSTRSLPILMRLVIRSLADSHPRVRYYACSLLTSLIANFNLKNDASLDAMEVLLPNLETEQPRVSLMSINTLRDLLKECPERIVTNNYDNVKTLLMNINHTKKDEHSDEQFKLLRNAAFCAILTLGDKT</sequence>
<evidence type="ECO:0000313" key="8">
    <source>
        <dbReference type="Proteomes" id="UP001432027"/>
    </source>
</evidence>
<comment type="subcellular location">
    <subcellularLocation>
        <location evidence="1">Cytoplasm</location>
    </subcellularLocation>
</comment>
<dbReference type="Proteomes" id="UP001432027">
    <property type="component" value="Unassembled WGS sequence"/>
</dbReference>
<evidence type="ECO:0000259" key="6">
    <source>
        <dbReference type="Pfam" id="PF12717"/>
    </source>
</evidence>
<dbReference type="Pfam" id="PF12717">
    <property type="entry name" value="Cnd1"/>
    <property type="match status" value="1"/>
</dbReference>
<evidence type="ECO:0000256" key="4">
    <source>
        <dbReference type="ARBA" id="ARBA00022737"/>
    </source>
</evidence>
<comment type="caution">
    <text evidence="7">The sequence shown here is derived from an EMBL/GenBank/DDBJ whole genome shotgun (WGS) entry which is preliminary data.</text>
</comment>
<dbReference type="InterPro" id="IPR040122">
    <property type="entry name" value="Importin_beta"/>
</dbReference>
<dbReference type="InterPro" id="IPR016024">
    <property type="entry name" value="ARM-type_fold"/>
</dbReference>
<reference evidence="7" key="1">
    <citation type="submission" date="2023-10" db="EMBL/GenBank/DDBJ databases">
        <title>Genome assembly of Pristionchus species.</title>
        <authorList>
            <person name="Yoshida K."/>
            <person name="Sommer R.J."/>
        </authorList>
    </citation>
    <scope>NUCLEOTIDE SEQUENCE</scope>
    <source>
        <strain evidence="7">RS0144</strain>
    </source>
</reference>
<dbReference type="EMBL" id="BTSX01000006">
    <property type="protein sequence ID" value="GMT03797.1"/>
    <property type="molecule type" value="Genomic_DNA"/>
</dbReference>
<dbReference type="SUPFAM" id="SSF48371">
    <property type="entry name" value="ARM repeat"/>
    <property type="match status" value="1"/>
</dbReference>
<name>A0AAV5UB72_9BILA</name>
<keyword evidence="4" id="KW-0677">Repeat</keyword>
<keyword evidence="8" id="KW-1185">Reference proteome</keyword>
<evidence type="ECO:0000256" key="1">
    <source>
        <dbReference type="ARBA" id="ARBA00004496"/>
    </source>
</evidence>
<dbReference type="GO" id="GO:0005737">
    <property type="term" value="C:cytoplasm"/>
    <property type="evidence" value="ECO:0007669"/>
    <property type="project" value="UniProtKB-SubCell"/>
</dbReference>
<evidence type="ECO:0000256" key="5">
    <source>
        <dbReference type="ARBA" id="ARBA00022927"/>
    </source>
</evidence>
<keyword evidence="5" id="KW-0653">Protein transport</keyword>
<dbReference type="PANTHER" id="PTHR10527">
    <property type="entry name" value="IMPORTIN BETA"/>
    <property type="match status" value="1"/>
</dbReference>
<dbReference type="InterPro" id="IPR011989">
    <property type="entry name" value="ARM-like"/>
</dbReference>
<dbReference type="Gene3D" id="1.25.10.10">
    <property type="entry name" value="Leucine-rich Repeat Variant"/>
    <property type="match status" value="1"/>
</dbReference>
<keyword evidence="2" id="KW-0813">Transport</keyword>
<feature type="domain" description="Condensin complex subunit 1 C-terminal" evidence="6">
    <location>
        <begin position="163"/>
        <end position="259"/>
    </location>
</feature>
<dbReference type="AlphaFoldDB" id="A0AAV5UB72"/>
<evidence type="ECO:0000256" key="3">
    <source>
        <dbReference type="ARBA" id="ARBA00022490"/>
    </source>
</evidence>
<organism evidence="7 8">
    <name type="scientific">Pristionchus entomophagus</name>
    <dbReference type="NCBI Taxonomy" id="358040"/>
    <lineage>
        <taxon>Eukaryota</taxon>
        <taxon>Metazoa</taxon>
        <taxon>Ecdysozoa</taxon>
        <taxon>Nematoda</taxon>
        <taxon>Chromadorea</taxon>
        <taxon>Rhabditida</taxon>
        <taxon>Rhabditina</taxon>
        <taxon>Diplogasteromorpha</taxon>
        <taxon>Diplogasteroidea</taxon>
        <taxon>Neodiplogasteridae</taxon>
        <taxon>Pristionchus</taxon>
    </lineage>
</organism>
<accession>A0AAV5UB72</accession>
<keyword evidence="3" id="KW-0963">Cytoplasm</keyword>